<feature type="compositionally biased region" description="Low complexity" evidence="9">
    <location>
        <begin position="1"/>
        <end position="10"/>
    </location>
</feature>
<dbReference type="GO" id="GO:0005737">
    <property type="term" value="C:cytoplasm"/>
    <property type="evidence" value="ECO:0007669"/>
    <property type="project" value="UniProtKB-SubCell"/>
</dbReference>
<comment type="similarity">
    <text evidence="3 8">Belongs to the NST1 family.</text>
</comment>
<feature type="compositionally biased region" description="Polar residues" evidence="9">
    <location>
        <begin position="150"/>
        <end position="159"/>
    </location>
</feature>
<comment type="caution">
    <text evidence="10">The sequence shown here is derived from an EMBL/GenBank/DDBJ whole genome shotgun (WGS) entry which is preliminary data.</text>
</comment>
<name>A0A9W4USC9_9PLEO</name>
<feature type="compositionally biased region" description="Pro residues" evidence="9">
    <location>
        <begin position="735"/>
        <end position="750"/>
    </location>
</feature>
<keyword evidence="11" id="KW-1185">Reference proteome</keyword>
<evidence type="ECO:0000256" key="2">
    <source>
        <dbReference type="ARBA" id="ARBA00004496"/>
    </source>
</evidence>
<evidence type="ECO:0000256" key="7">
    <source>
        <dbReference type="ARBA" id="ARBA00023054"/>
    </source>
</evidence>
<feature type="compositionally biased region" description="Low complexity" evidence="9">
    <location>
        <begin position="59"/>
        <end position="81"/>
    </location>
</feature>
<evidence type="ECO:0000256" key="8">
    <source>
        <dbReference type="RuleBase" id="RU049441"/>
    </source>
</evidence>
<comment type="subcellular location">
    <subcellularLocation>
        <location evidence="2 8">Cytoplasm</location>
    </subcellularLocation>
</comment>
<keyword evidence="7 8" id="KW-0175">Coiled coil</keyword>
<dbReference type="InterPro" id="IPR051195">
    <property type="entry name" value="Fungal_stress_NST1"/>
</dbReference>
<evidence type="ECO:0000256" key="5">
    <source>
        <dbReference type="ARBA" id="ARBA00022490"/>
    </source>
</evidence>
<gene>
    <name evidence="10" type="ORF">PDIGIT_LOCUS13417</name>
</gene>
<accession>A0A9W4USC9</accession>
<dbReference type="Proteomes" id="UP001152607">
    <property type="component" value="Unassembled WGS sequence"/>
</dbReference>
<dbReference type="AlphaFoldDB" id="A0A9W4USC9"/>
<feature type="compositionally biased region" description="Polar residues" evidence="9">
    <location>
        <begin position="135"/>
        <end position="144"/>
    </location>
</feature>
<dbReference type="PANTHER" id="PTHR31780:SF10">
    <property type="entry name" value="LD36051P"/>
    <property type="match status" value="1"/>
</dbReference>
<feature type="compositionally biased region" description="Polar residues" evidence="9">
    <location>
        <begin position="720"/>
        <end position="734"/>
    </location>
</feature>
<evidence type="ECO:0000256" key="1">
    <source>
        <dbReference type="ARBA" id="ARBA00002545"/>
    </source>
</evidence>
<feature type="compositionally biased region" description="Low complexity" evidence="9">
    <location>
        <begin position="769"/>
        <end position="783"/>
    </location>
</feature>
<keyword evidence="5 8" id="KW-0963">Cytoplasm</keyword>
<feature type="compositionally biased region" description="Basic and acidic residues" evidence="9">
    <location>
        <begin position="297"/>
        <end position="307"/>
    </location>
</feature>
<dbReference type="EMBL" id="CAOQHR010000010">
    <property type="protein sequence ID" value="CAI6340242.1"/>
    <property type="molecule type" value="Genomic_DNA"/>
</dbReference>
<comment type="function">
    <text evidence="1 8">May act as a negative regulator of salt tolerance.</text>
</comment>
<evidence type="ECO:0000256" key="9">
    <source>
        <dbReference type="SAM" id="MobiDB-lite"/>
    </source>
</evidence>
<feature type="region of interest" description="Disordered" evidence="9">
    <location>
        <begin position="346"/>
        <end position="413"/>
    </location>
</feature>
<evidence type="ECO:0000256" key="6">
    <source>
        <dbReference type="ARBA" id="ARBA00023016"/>
    </source>
</evidence>
<feature type="compositionally biased region" description="Basic and acidic residues" evidence="9">
    <location>
        <begin position="450"/>
        <end position="616"/>
    </location>
</feature>
<feature type="compositionally biased region" description="Polar residues" evidence="9">
    <location>
        <begin position="105"/>
        <end position="119"/>
    </location>
</feature>
<dbReference type="Pfam" id="PF13945">
    <property type="entry name" value="NST1"/>
    <property type="match status" value="1"/>
</dbReference>
<feature type="compositionally biased region" description="Polar residues" evidence="9">
    <location>
        <begin position="617"/>
        <end position="627"/>
    </location>
</feature>
<dbReference type="PANTHER" id="PTHR31780">
    <property type="entry name" value="STRESS RESPONSE PROTEIN NST1-RELATED"/>
    <property type="match status" value="1"/>
</dbReference>
<reference evidence="10" key="1">
    <citation type="submission" date="2023-01" db="EMBL/GenBank/DDBJ databases">
        <authorList>
            <person name="Van Ghelder C."/>
            <person name="Rancurel C."/>
        </authorList>
    </citation>
    <scope>NUCLEOTIDE SEQUENCE</scope>
    <source>
        <strain evidence="10">CNCM I-4278</strain>
    </source>
</reference>
<feature type="compositionally biased region" description="Low complexity" evidence="9">
    <location>
        <begin position="636"/>
        <end position="647"/>
    </location>
</feature>
<feature type="region of interest" description="Disordered" evidence="9">
    <location>
        <begin position="1"/>
        <end position="175"/>
    </location>
</feature>
<feature type="compositionally biased region" description="Acidic residues" evidence="9">
    <location>
        <begin position="375"/>
        <end position="407"/>
    </location>
</feature>
<protein>
    <recommendedName>
        <fullName evidence="4 8">Stress response protein NST1</fullName>
    </recommendedName>
</protein>
<organism evidence="10 11">
    <name type="scientific">Periconia digitata</name>
    <dbReference type="NCBI Taxonomy" id="1303443"/>
    <lineage>
        <taxon>Eukaryota</taxon>
        <taxon>Fungi</taxon>
        <taxon>Dikarya</taxon>
        <taxon>Ascomycota</taxon>
        <taxon>Pezizomycotina</taxon>
        <taxon>Dothideomycetes</taxon>
        <taxon>Pleosporomycetidae</taxon>
        <taxon>Pleosporales</taxon>
        <taxon>Massarineae</taxon>
        <taxon>Periconiaceae</taxon>
        <taxon>Periconia</taxon>
    </lineage>
</organism>
<feature type="compositionally biased region" description="Low complexity" evidence="9">
    <location>
        <begin position="675"/>
        <end position="686"/>
    </location>
</feature>
<feature type="region of interest" description="Disordered" evidence="9">
    <location>
        <begin position="450"/>
        <end position="787"/>
    </location>
</feature>
<keyword evidence="6 8" id="KW-0346">Stress response</keyword>
<feature type="compositionally biased region" description="Acidic residues" evidence="9">
    <location>
        <begin position="82"/>
        <end position="98"/>
    </location>
</feature>
<evidence type="ECO:0000313" key="11">
    <source>
        <dbReference type="Proteomes" id="UP001152607"/>
    </source>
</evidence>
<feature type="compositionally biased region" description="Acidic residues" evidence="9">
    <location>
        <begin position="269"/>
        <end position="296"/>
    </location>
</feature>
<evidence type="ECO:0000313" key="10">
    <source>
        <dbReference type="EMBL" id="CAI6340242.1"/>
    </source>
</evidence>
<evidence type="ECO:0000256" key="4">
    <source>
        <dbReference type="ARBA" id="ARBA00020733"/>
    </source>
</evidence>
<feature type="compositionally biased region" description="Basic and acidic residues" evidence="9">
    <location>
        <begin position="160"/>
        <end position="175"/>
    </location>
</feature>
<evidence type="ECO:0000256" key="3">
    <source>
        <dbReference type="ARBA" id="ARBA00007112"/>
    </source>
</evidence>
<dbReference type="InterPro" id="IPR025279">
    <property type="entry name" value="NST1"/>
</dbReference>
<feature type="region of interest" description="Disordered" evidence="9">
    <location>
        <begin position="845"/>
        <end position="887"/>
    </location>
</feature>
<dbReference type="OrthoDB" id="21629at2759"/>
<sequence length="1136" mass="126262">MAHGTKTTPAPTAPPNGIAGSPHPPTVNRKKQKRREKEAAKKAAVQQQEAPVLAKNGIPQQHHQTPAQHHPSRPQAPQYQDADYDDPPYDEDGDYYSDEDVHNHYVQQYQSNGHYQQTYAPAPADPGKKKKKTQHSLSRQSSHNYHLMSSRPQPVSHMSNDGDHKNGSDKDRIWNTSTIEERERIREFWLSLGEDERKSLVKIEKEAVLRKMKEQQKHSCSCSVCGRKRTAIEEELEVLYDAYYEELEQAPLSRQIIAPPHSAPGHFDDTDEMSGEEEEEEDYSNSEATSEEEYSEEDRMPHPDTDFLRFGNSLQVKGGILTVADDLLKNDGKKFIEMMEQLAERRMQREEEAQYHGQSGMAYRSHNAHNHPPPPEEDDFDDEDDDEEAYEEGDYEEDDEDEDDAMTEEQRMEEGRRMFQIFAARMFEQRVLQAYKEKVAAERQARLLEELAEEDDKKEQKEAKKAKEAQKRKEKKEKARLAKAAEKEKREAELAAREQELRAAEAERLEEQKRKREEQRKKREAGRKAQEEEKQRKEAERTRRQQEERDRQQEIERKAREQKAQEKKARDDAKRKEREEREAKEKEAREKKAHDDKSRREREALKAKVEKERIQKEQQAAAASQGTIPAAKRSSQPVAPALPPQLLKQNSSTGYPSPHVTPAVPKAPTPNRPRQGSQPGSHGSSPKAHHTAPGTSSKSMSPSSQTHIPMIPKSILTKPPVSQQSTPAPHTQPTSPMPPMGLPPGMPIPPGMGLGMANLPPGLNGFPGQGMMPSMMGPGRNGPMFPPQPGAQNFRPFPPPGMQGPNPMQMGRGFPVIDGPPPGFGPMPGFPGPNSVPQFGMGMPAHSRHTSGSFDKPTTESPITAPQAQPIQRPAPIQRPSSVKPHEEGKIMGNDVDDLAKHLGSKALLDDEDDMPEFPEAARRTSLQQHGSMRGAPLGFGFADTPGQSRPDLHAPFGGSAGGSVWGTPPMPFPIAGGTGWGNSPTSSMFNNPFSMMSVPRNNEQRGPTEPRLAWLRRIVCSTCKMLAMRQPGTDGYADANEVHSHINASRGPSEPPVSMQEVKDACDVIGDNNNGGGNLDYKELPPGQLSHIKFVEADGPPPTLGEIGSPVPSHSIPVGGFGAGRPFPGLGPPGF</sequence>
<feature type="compositionally biased region" description="Low complexity" evidence="9">
    <location>
        <begin position="862"/>
        <end position="880"/>
    </location>
</feature>
<proteinExistence type="inferred from homology"/>
<feature type="region of interest" description="Disordered" evidence="9">
    <location>
        <begin position="255"/>
        <end position="310"/>
    </location>
</feature>